<reference evidence="7 8" key="1">
    <citation type="submission" date="2015-09" db="EMBL/GenBank/DDBJ databases">
        <authorList>
            <consortium name="Swine Surveillance"/>
        </authorList>
    </citation>
    <scope>NUCLEOTIDE SEQUENCE [LARGE SCALE GENOMIC DNA]</scope>
    <source>
        <strain evidence="7 8">CECT 7648</strain>
    </source>
</reference>
<sequence>MRQTLQRLGLFNGAPEVGFDALCSLSASVLGTDGAALTIFDFETDKLSVKSVVGLNGFTDANRVYEIGTSLGKYAISRPGAWGISDTREHALAQDIIDAGQDVPQAYLGARVYLPERQPIGVLSVASSTPRHWTEQDKAMLSKVADCVSNEIRRVCEADAARRLRIEQRDLSYALSHDLRAPSNTLRMILQEFEAHRDQLPEDLLMFLDQGQISLDRMGAQVAKVLDYSRIIARPREREAIDLNIVCAAAMVDLRTQIVNAQADIEIEDLPTVEGDFEQLRVVFENLLSNAIKFRRPDVPVRVRVTRQDMPDARRHCIQISDNGLGIPVEFQKKVFELFVRLHLHEDYPGSGLGLTLCRQLVESHYGILGLTSDGATGSEFSIWLPMRSE</sequence>
<dbReference type="SMART" id="SM00387">
    <property type="entry name" value="HATPase_c"/>
    <property type="match status" value="1"/>
</dbReference>
<dbReference type="PRINTS" id="PR00344">
    <property type="entry name" value="BCTRLSENSOR"/>
</dbReference>
<dbReference type="InterPro" id="IPR003661">
    <property type="entry name" value="HisK_dim/P_dom"/>
</dbReference>
<dbReference type="Pfam" id="PF02518">
    <property type="entry name" value="HATPase_c"/>
    <property type="match status" value="1"/>
</dbReference>
<dbReference type="SUPFAM" id="SSF47384">
    <property type="entry name" value="Homodimeric domain of signal transducing histidine kinase"/>
    <property type="match status" value="1"/>
</dbReference>
<dbReference type="RefSeq" id="WP_058245618.1">
    <property type="nucleotide sequence ID" value="NZ_CYSE01000001.1"/>
</dbReference>
<evidence type="ECO:0000313" key="8">
    <source>
        <dbReference type="Proteomes" id="UP000054935"/>
    </source>
</evidence>
<dbReference type="InterPro" id="IPR004358">
    <property type="entry name" value="Sig_transdc_His_kin-like_C"/>
</dbReference>
<gene>
    <name evidence="7" type="primary">cph1_1</name>
    <name evidence="7" type="ORF">TRN7648_00023</name>
</gene>
<dbReference type="InterPro" id="IPR003594">
    <property type="entry name" value="HATPase_dom"/>
</dbReference>
<dbReference type="GO" id="GO:0030295">
    <property type="term" value="F:protein kinase activator activity"/>
    <property type="evidence" value="ECO:0007669"/>
    <property type="project" value="TreeGrafter"/>
</dbReference>
<dbReference type="InterPro" id="IPR003018">
    <property type="entry name" value="GAF"/>
</dbReference>
<dbReference type="Pfam" id="PF00512">
    <property type="entry name" value="HisKA"/>
    <property type="match status" value="1"/>
</dbReference>
<evidence type="ECO:0000256" key="2">
    <source>
        <dbReference type="ARBA" id="ARBA00012438"/>
    </source>
</evidence>
<dbReference type="InterPro" id="IPR036097">
    <property type="entry name" value="HisK_dim/P_sf"/>
</dbReference>
<evidence type="ECO:0000313" key="7">
    <source>
        <dbReference type="EMBL" id="CUH74675.1"/>
    </source>
</evidence>
<dbReference type="CDD" id="cd00082">
    <property type="entry name" value="HisKA"/>
    <property type="match status" value="1"/>
</dbReference>
<dbReference type="AlphaFoldDB" id="A0A0P1FZ24"/>
<protein>
    <recommendedName>
        <fullName evidence="2">histidine kinase</fullName>
        <ecNumber evidence="2">2.7.13.3</ecNumber>
    </recommendedName>
</protein>
<dbReference type="PROSITE" id="PS50109">
    <property type="entry name" value="HIS_KIN"/>
    <property type="match status" value="1"/>
</dbReference>
<dbReference type="SMART" id="SM00065">
    <property type="entry name" value="GAF"/>
    <property type="match status" value="1"/>
</dbReference>
<dbReference type="EMBL" id="CYSE01000001">
    <property type="protein sequence ID" value="CUH74675.1"/>
    <property type="molecule type" value="Genomic_DNA"/>
</dbReference>
<dbReference type="GO" id="GO:0000156">
    <property type="term" value="F:phosphorelay response regulator activity"/>
    <property type="evidence" value="ECO:0007669"/>
    <property type="project" value="TreeGrafter"/>
</dbReference>
<dbReference type="InterPro" id="IPR005467">
    <property type="entry name" value="His_kinase_dom"/>
</dbReference>
<evidence type="ECO:0000256" key="4">
    <source>
        <dbReference type="ARBA" id="ARBA00022679"/>
    </source>
</evidence>
<dbReference type="OrthoDB" id="9760752at2"/>
<dbReference type="GO" id="GO:0000155">
    <property type="term" value="F:phosphorelay sensor kinase activity"/>
    <property type="evidence" value="ECO:0007669"/>
    <property type="project" value="InterPro"/>
</dbReference>
<dbReference type="InterPro" id="IPR036890">
    <property type="entry name" value="HATPase_C_sf"/>
</dbReference>
<dbReference type="SUPFAM" id="SSF55781">
    <property type="entry name" value="GAF domain-like"/>
    <property type="match status" value="1"/>
</dbReference>
<evidence type="ECO:0000256" key="5">
    <source>
        <dbReference type="ARBA" id="ARBA00022777"/>
    </source>
</evidence>
<dbReference type="PANTHER" id="PTHR42878">
    <property type="entry name" value="TWO-COMPONENT HISTIDINE KINASE"/>
    <property type="match status" value="1"/>
</dbReference>
<dbReference type="GO" id="GO:0007234">
    <property type="term" value="P:osmosensory signaling via phosphorelay pathway"/>
    <property type="evidence" value="ECO:0007669"/>
    <property type="project" value="TreeGrafter"/>
</dbReference>
<name>A0A0P1FZ24_9RHOB</name>
<dbReference type="PANTHER" id="PTHR42878:SF15">
    <property type="entry name" value="BACTERIOPHYTOCHROME"/>
    <property type="match status" value="1"/>
</dbReference>
<dbReference type="Gene3D" id="3.30.565.10">
    <property type="entry name" value="Histidine kinase-like ATPase, C-terminal domain"/>
    <property type="match status" value="1"/>
</dbReference>
<dbReference type="Gene3D" id="1.10.287.130">
    <property type="match status" value="1"/>
</dbReference>
<evidence type="ECO:0000256" key="3">
    <source>
        <dbReference type="ARBA" id="ARBA00022553"/>
    </source>
</evidence>
<dbReference type="STRING" id="441103.TRN7648_00023"/>
<keyword evidence="8" id="KW-1185">Reference proteome</keyword>
<comment type="catalytic activity">
    <reaction evidence="1">
        <text>ATP + protein L-histidine = ADP + protein N-phospho-L-histidine.</text>
        <dbReference type="EC" id="2.7.13.3"/>
    </reaction>
</comment>
<evidence type="ECO:0000259" key="6">
    <source>
        <dbReference type="PROSITE" id="PS50109"/>
    </source>
</evidence>
<dbReference type="InterPro" id="IPR050351">
    <property type="entry name" value="BphY/WalK/GraS-like"/>
</dbReference>
<organism evidence="7 8">
    <name type="scientific">Tropicibacter naphthalenivorans</name>
    <dbReference type="NCBI Taxonomy" id="441103"/>
    <lineage>
        <taxon>Bacteria</taxon>
        <taxon>Pseudomonadati</taxon>
        <taxon>Pseudomonadota</taxon>
        <taxon>Alphaproteobacteria</taxon>
        <taxon>Rhodobacterales</taxon>
        <taxon>Roseobacteraceae</taxon>
        <taxon>Tropicibacter</taxon>
    </lineage>
</organism>
<proteinExistence type="predicted"/>
<dbReference type="InterPro" id="IPR029016">
    <property type="entry name" value="GAF-like_dom_sf"/>
</dbReference>
<feature type="domain" description="Histidine kinase" evidence="6">
    <location>
        <begin position="174"/>
        <end position="389"/>
    </location>
</feature>
<dbReference type="EC" id="2.7.13.3" evidence="2"/>
<evidence type="ECO:0000256" key="1">
    <source>
        <dbReference type="ARBA" id="ARBA00000085"/>
    </source>
</evidence>
<keyword evidence="3" id="KW-0597">Phosphoprotein</keyword>
<accession>A0A0P1FZ24</accession>
<dbReference type="SUPFAM" id="SSF55874">
    <property type="entry name" value="ATPase domain of HSP90 chaperone/DNA topoisomerase II/histidine kinase"/>
    <property type="match status" value="1"/>
</dbReference>
<dbReference type="Pfam" id="PF01590">
    <property type="entry name" value="GAF"/>
    <property type="match status" value="1"/>
</dbReference>
<keyword evidence="4 7" id="KW-0808">Transferase</keyword>
<keyword evidence="5" id="KW-0418">Kinase</keyword>
<dbReference type="SMART" id="SM00388">
    <property type="entry name" value="HisKA"/>
    <property type="match status" value="1"/>
</dbReference>
<dbReference type="Gene3D" id="3.30.450.40">
    <property type="match status" value="1"/>
</dbReference>
<dbReference type="Proteomes" id="UP000054935">
    <property type="component" value="Unassembled WGS sequence"/>
</dbReference>